<dbReference type="KEGG" id="vg:79412963"/>
<evidence type="ECO:0000313" key="2">
    <source>
        <dbReference type="Proteomes" id="UP001211688"/>
    </source>
</evidence>
<keyword evidence="1" id="KW-0378">Hydrolase</keyword>
<dbReference type="RefSeq" id="YP_010719823.1">
    <property type="nucleotide sequence ID" value="NC_072502.1"/>
</dbReference>
<keyword evidence="1" id="KW-0269">Exonuclease</keyword>
<dbReference type="Proteomes" id="UP001211688">
    <property type="component" value="Segment"/>
</dbReference>
<dbReference type="GeneID" id="79412963"/>
<name>A0AAE9VE03_9CAUD</name>
<proteinExistence type="predicted"/>
<dbReference type="Gene3D" id="3.90.320.10">
    <property type="match status" value="1"/>
</dbReference>
<dbReference type="EMBL" id="OP882271">
    <property type="protein sequence ID" value="WAX22445.1"/>
    <property type="molecule type" value="Genomic_DNA"/>
</dbReference>
<reference evidence="1" key="1">
    <citation type="submission" date="2022-11" db="EMBL/GenBank/DDBJ databases">
        <authorList>
            <person name="Jaryenneh J.D."/>
            <person name="Schoeniger J.S."/>
            <person name="Mageeney C.M."/>
        </authorList>
    </citation>
    <scope>NUCLEOTIDE SEQUENCE</scope>
</reference>
<dbReference type="InterPro" id="IPR011604">
    <property type="entry name" value="PDDEXK-like_dom_sf"/>
</dbReference>
<sequence>MNANIRLAVETKNLINAMLEADGGAKFRGWLGKVIPHMDDAYRTDESPFRSHMGASLIGGDCARAVWYGFHWATKPFFPGRVLRLFNRGHLEEARFIALLLMIGCDIYQQDENGKQYRISSSEGHFGGSGDGIAVGLPDLPPGTPALTEFKTHNDKSFKKLVEEGVRECKPEHYTQMQLYMYKMGLPVALYGAVNKNDDELHFELIELNSRHAEVYLGIADELVWSEYPPKRINESPGYYKCKWCDHRPVCHGLGDPAVNCRTCQFSRPIEGARWVCTQTGEDLSKQKQESACQSYTKRTNF</sequence>
<dbReference type="GO" id="GO:0004527">
    <property type="term" value="F:exonuclease activity"/>
    <property type="evidence" value="ECO:0007669"/>
    <property type="project" value="UniProtKB-KW"/>
</dbReference>
<evidence type="ECO:0000313" key="1">
    <source>
        <dbReference type="EMBL" id="WAX22445.1"/>
    </source>
</evidence>
<accession>A0AAE9VE03</accession>
<keyword evidence="1" id="KW-0540">Nuclease</keyword>
<protein>
    <submittedName>
        <fullName evidence="1">Cas4 family CRISPR-associated exonuclease</fullName>
    </submittedName>
</protein>
<organism evidence="1 2">
    <name type="scientific">Pseudomonas phage MiCath</name>
    <dbReference type="NCBI Taxonomy" id="3003729"/>
    <lineage>
        <taxon>Viruses</taxon>
        <taxon>Duplodnaviria</taxon>
        <taxon>Heunggongvirae</taxon>
        <taxon>Uroviricota</taxon>
        <taxon>Caudoviricetes</taxon>
        <taxon>Queuovirinae</taxon>
        <taxon>Micathvirus</taxon>
        <taxon>Micathvirus micath</taxon>
    </lineage>
</organism>
<keyword evidence="2" id="KW-1185">Reference proteome</keyword>